<feature type="transmembrane region" description="Helical" evidence="1">
    <location>
        <begin position="12"/>
        <end position="29"/>
    </location>
</feature>
<name>A0ABY0NJR7_9PSED</name>
<sequence>MARIELKLKATRRWWLMPLLNCAAAWYWITGRNEIAPGFIDWLVRHGLTIEVE</sequence>
<reference evidence="2 3" key="1">
    <citation type="submission" date="2016-10" db="EMBL/GenBank/DDBJ databases">
        <authorList>
            <person name="Varghese N."/>
            <person name="Submissions S."/>
        </authorList>
    </citation>
    <scope>NUCLEOTIDE SEQUENCE [LARGE SCALE GENOMIC DNA]</scope>
    <source>
        <strain evidence="2 3">DSM 17835</strain>
    </source>
</reference>
<organism evidence="2 3">
    <name type="scientific">Pseudomonas extremaustralis</name>
    <dbReference type="NCBI Taxonomy" id="359110"/>
    <lineage>
        <taxon>Bacteria</taxon>
        <taxon>Pseudomonadati</taxon>
        <taxon>Pseudomonadota</taxon>
        <taxon>Gammaproteobacteria</taxon>
        <taxon>Pseudomonadales</taxon>
        <taxon>Pseudomonadaceae</taxon>
        <taxon>Pseudomonas</taxon>
    </lineage>
</organism>
<keyword evidence="1" id="KW-0472">Membrane</keyword>
<dbReference type="RefSeq" id="WP_156791906.1">
    <property type="nucleotide sequence ID" value="NZ_JAQKGS010000110.1"/>
</dbReference>
<evidence type="ECO:0000313" key="2">
    <source>
        <dbReference type="EMBL" id="SDF58349.1"/>
    </source>
</evidence>
<evidence type="ECO:0000313" key="3">
    <source>
        <dbReference type="Proteomes" id="UP000182858"/>
    </source>
</evidence>
<keyword evidence="3" id="KW-1185">Reference proteome</keyword>
<gene>
    <name evidence="2" type="ORF">SAMN05216591_3375</name>
</gene>
<evidence type="ECO:0000256" key="1">
    <source>
        <dbReference type="SAM" id="Phobius"/>
    </source>
</evidence>
<dbReference type="GeneID" id="78557630"/>
<dbReference type="Proteomes" id="UP000182858">
    <property type="component" value="Chromosome I"/>
</dbReference>
<dbReference type="EMBL" id="LT629689">
    <property type="protein sequence ID" value="SDF58349.1"/>
    <property type="molecule type" value="Genomic_DNA"/>
</dbReference>
<keyword evidence="1" id="KW-0812">Transmembrane</keyword>
<keyword evidence="1" id="KW-1133">Transmembrane helix</keyword>
<accession>A0ABY0NJR7</accession>
<protein>
    <submittedName>
        <fullName evidence="2">Uncharacterized protein</fullName>
    </submittedName>
</protein>
<proteinExistence type="predicted"/>